<protein>
    <recommendedName>
        <fullName evidence="6">DUF2214 domain-containing protein</fullName>
    </recommendedName>
</protein>
<feature type="transmembrane region" description="Helical" evidence="1">
    <location>
        <begin position="33"/>
        <end position="53"/>
    </location>
</feature>
<dbReference type="RefSeq" id="WP_110529985.1">
    <property type="nucleotide sequence ID" value="NZ_NOXG01000007.1"/>
</dbReference>
<keyword evidence="1" id="KW-0472">Membrane</keyword>
<feature type="transmembrane region" description="Helical" evidence="1">
    <location>
        <begin position="74"/>
        <end position="94"/>
    </location>
</feature>
<feature type="transmembrane region" description="Helical" evidence="1">
    <location>
        <begin position="149"/>
        <end position="170"/>
    </location>
</feature>
<evidence type="ECO:0000313" key="3">
    <source>
        <dbReference type="EMBL" id="PYD75567.1"/>
    </source>
</evidence>
<reference evidence="3 4" key="1">
    <citation type="submission" date="2017-07" db="EMBL/GenBank/DDBJ databases">
        <title>A draft genome sequence of Komagataeibacter sp. T5K1.</title>
        <authorList>
            <person name="Skraban J."/>
            <person name="Cleenwerck I."/>
            <person name="Vandamme P."/>
            <person name="Trcek J."/>
        </authorList>
    </citation>
    <scope>NUCLEOTIDE SEQUENCE [LARGE SCALE GENOMIC DNA]</scope>
    <source>
        <strain evidence="3 4">T5K1</strain>
    </source>
</reference>
<organism evidence="3 4">
    <name type="scientific">Novacetimonas pomaceti</name>
    <dbReference type="NCBI Taxonomy" id="2021998"/>
    <lineage>
        <taxon>Bacteria</taxon>
        <taxon>Pseudomonadati</taxon>
        <taxon>Pseudomonadota</taxon>
        <taxon>Alphaproteobacteria</taxon>
        <taxon>Acetobacterales</taxon>
        <taxon>Acetobacteraceae</taxon>
        <taxon>Novacetimonas</taxon>
    </lineage>
</organism>
<gene>
    <name evidence="2" type="ORF">C3920_00450</name>
    <name evidence="3" type="ORF">CFR71_08225</name>
</gene>
<evidence type="ECO:0000313" key="2">
    <source>
        <dbReference type="EMBL" id="PYD49247.1"/>
    </source>
</evidence>
<dbReference type="AlphaFoldDB" id="A0A318Q7N9"/>
<dbReference type="EMBL" id="NOXG01000007">
    <property type="protein sequence ID" value="PYD75567.1"/>
    <property type="molecule type" value="Genomic_DNA"/>
</dbReference>
<evidence type="ECO:0000256" key="1">
    <source>
        <dbReference type="SAM" id="Phobius"/>
    </source>
</evidence>
<accession>A0A318Q7N9</accession>
<sequence length="173" mass="19755">MISHPLAFMRLPYDLLVALDSRMFHFWMQPVHYLVRLVHILAMAVFFGMDVLFDLSLMRRDYRAERAIVARLAFWWMHWLFAVTMVSGVLLFFYDPVHIGSRGYLSPKLLLMTLALVNAAICHNRLYIPALRGQAVSLTRARTGAGISLALWTGVIIMSCLNSEGVPKVFLRG</sequence>
<keyword evidence="1" id="KW-0812">Transmembrane</keyword>
<feature type="transmembrane region" description="Helical" evidence="1">
    <location>
        <begin position="109"/>
        <end position="128"/>
    </location>
</feature>
<reference evidence="2 5" key="2">
    <citation type="submission" date="2018-02" db="EMBL/GenBank/DDBJ databases">
        <authorList>
            <person name="Skraban J."/>
            <person name="Trcek J."/>
        </authorList>
    </citation>
    <scope>NUCLEOTIDE SEQUENCE [LARGE SCALE GENOMIC DNA]</scope>
    <source>
        <strain evidence="2 5">AV446</strain>
    </source>
</reference>
<name>A0A318Q7N9_9PROT</name>
<evidence type="ECO:0008006" key="6">
    <source>
        <dbReference type="Google" id="ProtNLM"/>
    </source>
</evidence>
<proteinExistence type="predicted"/>
<evidence type="ECO:0000313" key="5">
    <source>
        <dbReference type="Proteomes" id="UP000248116"/>
    </source>
</evidence>
<dbReference type="EMBL" id="PRCW01000004">
    <property type="protein sequence ID" value="PYD49247.1"/>
    <property type="molecule type" value="Genomic_DNA"/>
</dbReference>
<keyword evidence="1" id="KW-1133">Transmembrane helix</keyword>
<dbReference type="Proteomes" id="UP000248116">
    <property type="component" value="Unassembled WGS sequence"/>
</dbReference>
<dbReference type="Proteomes" id="UP000247609">
    <property type="component" value="Unassembled WGS sequence"/>
</dbReference>
<comment type="caution">
    <text evidence="3">The sequence shown here is derived from an EMBL/GenBank/DDBJ whole genome shotgun (WGS) entry which is preliminary data.</text>
</comment>
<keyword evidence="5" id="KW-1185">Reference proteome</keyword>
<evidence type="ECO:0000313" key="4">
    <source>
        <dbReference type="Proteomes" id="UP000247609"/>
    </source>
</evidence>